<keyword evidence="3" id="KW-1185">Reference proteome</keyword>
<dbReference type="RefSeq" id="WP_321399016.1">
    <property type="nucleotide sequence ID" value="NZ_CP139487.1"/>
</dbReference>
<dbReference type="EMBL" id="CP139487">
    <property type="protein sequence ID" value="WPU66619.1"/>
    <property type="molecule type" value="Genomic_DNA"/>
</dbReference>
<keyword evidence="1" id="KW-0812">Transmembrane</keyword>
<dbReference type="AlphaFoldDB" id="A0AAX4HTD4"/>
<dbReference type="KEGG" id="psti:SOO65_07660"/>
<gene>
    <name evidence="2" type="ORF">SOO65_07660</name>
</gene>
<protein>
    <recommendedName>
        <fullName evidence="4">Invasion protein</fullName>
    </recommendedName>
</protein>
<reference evidence="2 3" key="1">
    <citation type="submission" date="2023-11" db="EMBL/GenBank/DDBJ databases">
        <title>Peredibacter starrii A3.12.</title>
        <authorList>
            <person name="Mitchell R.J."/>
        </authorList>
    </citation>
    <scope>NUCLEOTIDE SEQUENCE [LARGE SCALE GENOMIC DNA]</scope>
    <source>
        <strain evidence="2 3">A3.12</strain>
    </source>
</reference>
<evidence type="ECO:0008006" key="4">
    <source>
        <dbReference type="Google" id="ProtNLM"/>
    </source>
</evidence>
<feature type="transmembrane region" description="Helical" evidence="1">
    <location>
        <begin position="83"/>
        <end position="101"/>
    </location>
</feature>
<name>A0AAX4HTD4_9BACT</name>
<evidence type="ECO:0000313" key="2">
    <source>
        <dbReference type="EMBL" id="WPU66619.1"/>
    </source>
</evidence>
<evidence type="ECO:0000313" key="3">
    <source>
        <dbReference type="Proteomes" id="UP001324634"/>
    </source>
</evidence>
<evidence type="ECO:0000256" key="1">
    <source>
        <dbReference type="SAM" id="Phobius"/>
    </source>
</evidence>
<organism evidence="2 3">
    <name type="scientific">Peredibacter starrii</name>
    <dbReference type="NCBI Taxonomy" id="28202"/>
    <lineage>
        <taxon>Bacteria</taxon>
        <taxon>Pseudomonadati</taxon>
        <taxon>Bdellovibrionota</taxon>
        <taxon>Bacteriovoracia</taxon>
        <taxon>Bacteriovoracales</taxon>
        <taxon>Bacteriovoracaceae</taxon>
        <taxon>Peredibacter</taxon>
    </lineage>
</organism>
<dbReference type="Proteomes" id="UP001324634">
    <property type="component" value="Chromosome"/>
</dbReference>
<keyword evidence="1" id="KW-1133">Transmembrane helix</keyword>
<keyword evidence="1" id="KW-0472">Membrane</keyword>
<feature type="transmembrane region" description="Helical" evidence="1">
    <location>
        <begin position="26"/>
        <end position="49"/>
    </location>
</feature>
<proteinExistence type="predicted"/>
<accession>A0AAX4HTD4</accession>
<sequence>MDYSFFKVIHFASIGAMVLSLSKKSYWLFGLLWILVLASSFGLVSTLGLHENFPKWADAKFGLWIIMGALALTSKFKPQLGKSFSGITGLLLVGAIYLAVYKPF</sequence>